<evidence type="ECO:0000313" key="9">
    <source>
        <dbReference type="EMBL" id="URD91437.1"/>
    </source>
</evidence>
<keyword evidence="4 8" id="KW-1133">Transmembrane helix</keyword>
<comment type="subcellular location">
    <subcellularLocation>
        <location evidence="1">Endoplasmic reticulum membrane</location>
        <topology evidence="1">Multi-pass membrane protein</topology>
    </subcellularLocation>
</comment>
<evidence type="ECO:0000256" key="6">
    <source>
        <dbReference type="ARBA" id="ARBA00023098"/>
    </source>
</evidence>
<evidence type="ECO:0000313" key="10">
    <source>
        <dbReference type="Proteomes" id="UP001055439"/>
    </source>
</evidence>
<dbReference type="PANTHER" id="PTHR12863:SF1">
    <property type="entry name" value="FATTY ACID 2-HYDROXYLASE"/>
    <property type="match status" value="1"/>
</dbReference>
<keyword evidence="3" id="KW-0256">Endoplasmic reticulum</keyword>
<name>A0A9E7FC20_9LILI</name>
<feature type="transmembrane region" description="Helical" evidence="8">
    <location>
        <begin position="77"/>
        <end position="100"/>
    </location>
</feature>
<evidence type="ECO:0000256" key="2">
    <source>
        <dbReference type="ARBA" id="ARBA00022692"/>
    </source>
</evidence>
<dbReference type="Proteomes" id="UP001055439">
    <property type="component" value="Chromosome 2"/>
</dbReference>
<evidence type="ECO:0000256" key="7">
    <source>
        <dbReference type="ARBA" id="ARBA00023136"/>
    </source>
</evidence>
<keyword evidence="6" id="KW-0443">Lipid metabolism</keyword>
<keyword evidence="10" id="KW-1185">Reference proteome</keyword>
<gene>
    <name evidence="9" type="ORF">MUK42_27412</name>
</gene>
<keyword evidence="5" id="KW-0560">Oxidoreductase</keyword>
<evidence type="ECO:0000256" key="8">
    <source>
        <dbReference type="SAM" id="Phobius"/>
    </source>
</evidence>
<keyword evidence="7 8" id="KW-0472">Membrane</keyword>
<evidence type="ECO:0000256" key="1">
    <source>
        <dbReference type="ARBA" id="ARBA00004477"/>
    </source>
</evidence>
<dbReference type="OrthoDB" id="1907415at2759"/>
<evidence type="ECO:0000256" key="5">
    <source>
        <dbReference type="ARBA" id="ARBA00023002"/>
    </source>
</evidence>
<proteinExistence type="predicted"/>
<dbReference type="GO" id="GO:0006631">
    <property type="term" value="P:fatty acid metabolic process"/>
    <property type="evidence" value="ECO:0007669"/>
    <property type="project" value="TreeGrafter"/>
</dbReference>
<dbReference type="EMBL" id="CP097504">
    <property type="protein sequence ID" value="URD91437.1"/>
    <property type="molecule type" value="Genomic_DNA"/>
</dbReference>
<keyword evidence="2 8" id="KW-0812">Transmembrane</keyword>
<feature type="non-terminal residue" evidence="9">
    <location>
        <position position="288"/>
    </location>
</feature>
<evidence type="ECO:0000256" key="3">
    <source>
        <dbReference type="ARBA" id="ARBA00022824"/>
    </source>
</evidence>
<accession>A0A9E7FC20</accession>
<protein>
    <submittedName>
        <fullName evidence="9">Fatty acid</fullName>
    </submittedName>
</protein>
<dbReference type="AlphaFoldDB" id="A0A9E7FC20"/>
<reference evidence="9" key="1">
    <citation type="submission" date="2022-05" db="EMBL/GenBank/DDBJ databases">
        <title>The Musa troglodytarum L. genome provides insights into the mechanism of non-climacteric behaviour and enrichment of carotenoids.</title>
        <authorList>
            <person name="Wang J."/>
        </authorList>
    </citation>
    <scope>NUCLEOTIDE SEQUENCE</scope>
    <source>
        <tissue evidence="9">Leaf</tissue>
    </source>
</reference>
<dbReference type="PANTHER" id="PTHR12863">
    <property type="entry name" value="FATTY ACID HYDROXYLASE"/>
    <property type="match status" value="1"/>
</dbReference>
<dbReference type="GO" id="GO:0080132">
    <property type="term" value="F:fatty acid 2-hydroxylase activity"/>
    <property type="evidence" value="ECO:0007669"/>
    <property type="project" value="InterPro"/>
</dbReference>
<organism evidence="9 10">
    <name type="scientific">Musa troglodytarum</name>
    <name type="common">fe'i banana</name>
    <dbReference type="NCBI Taxonomy" id="320322"/>
    <lineage>
        <taxon>Eukaryota</taxon>
        <taxon>Viridiplantae</taxon>
        <taxon>Streptophyta</taxon>
        <taxon>Embryophyta</taxon>
        <taxon>Tracheophyta</taxon>
        <taxon>Spermatophyta</taxon>
        <taxon>Magnoliopsida</taxon>
        <taxon>Liliopsida</taxon>
        <taxon>Zingiberales</taxon>
        <taxon>Musaceae</taxon>
        <taxon>Musa</taxon>
    </lineage>
</organism>
<dbReference type="GO" id="GO:0005789">
    <property type="term" value="C:endoplasmic reticulum membrane"/>
    <property type="evidence" value="ECO:0007669"/>
    <property type="project" value="UniProtKB-SubCell"/>
</dbReference>
<sequence length="288" mass="33159">MQKRRYVFTEIKKTVFSAIYNTEMVAQGFSVDLKKPLVFQVGHLGEDHEDWVHRPIVTKEIPRFFANGFVEWLTRTVWWVVPVIWLPVVFWCLTMSIGMGNSLPQLVPMVLSGILLWTLIEYSLHRFLFHMKTKGYWGNTIHYLFHGCHHKYPMDGLRLFWHLLHLLVAPSAVPAVFGGGLLGYVIYDCTHYYLHHGHPSKHPAKHLKVELDNVASDVAAADAFPTTTILPNPGRKTMGRITESLLELHEGFPLCLLTADHGETIRDLELNAKHDKREDDHKERSPTH</sequence>
<dbReference type="InterPro" id="IPR014430">
    <property type="entry name" value="Scs7"/>
</dbReference>
<evidence type="ECO:0000256" key="4">
    <source>
        <dbReference type="ARBA" id="ARBA00022989"/>
    </source>
</evidence>
<feature type="transmembrane region" description="Helical" evidence="8">
    <location>
        <begin position="159"/>
        <end position="187"/>
    </location>
</feature>